<proteinExistence type="predicted"/>
<dbReference type="InterPro" id="IPR011330">
    <property type="entry name" value="Glyco_hydro/deAcase_b/a-brl"/>
</dbReference>
<dbReference type="PANTHER" id="PTHR30105">
    <property type="entry name" value="UNCHARACTERIZED YIBQ-RELATED"/>
    <property type="match status" value="1"/>
</dbReference>
<dbReference type="InterPro" id="IPR006837">
    <property type="entry name" value="Divergent_DAC"/>
</dbReference>
<evidence type="ECO:0000313" key="3">
    <source>
        <dbReference type="Proteomes" id="UP000634529"/>
    </source>
</evidence>
<dbReference type="EMBL" id="JACYTN010000005">
    <property type="protein sequence ID" value="MBD8498720.1"/>
    <property type="molecule type" value="Genomic_DNA"/>
</dbReference>
<dbReference type="RefSeq" id="WP_192025073.1">
    <property type="nucleotide sequence ID" value="NZ_JACYTN010000005.1"/>
</dbReference>
<keyword evidence="1" id="KW-0472">Membrane</keyword>
<dbReference type="SUPFAM" id="SSF88713">
    <property type="entry name" value="Glycoside hydrolase/deacetylase"/>
    <property type="match status" value="1"/>
</dbReference>
<sequence>MVDNCYKRKTCSKRSVIFIFLSMFVMTLLFVVNGKGAAIAASSNPSGAGQISKTTIAIVIDDFGNNMKGTDEMLNLPVPITVAVMPFLQTSAKDAEKAYQKGHDVIVHMPMEPKSGKASWLGPGAILANMTDTEIEKRVREAIAAVPHAVGMNNHMGSKVTADKRIMRIVLTVCKEKGLYFLDSRTNFRSIVGEVGQEVGVKVLNNHLFFDQQYTVAHISKQWSKLMEMSQTQPVTIAIGHVGVIGPKTASVLRDSIPSATQQVRFVRVSDLVEEQRTVPSQEKVAK</sequence>
<dbReference type="Pfam" id="PF04748">
    <property type="entry name" value="Polysacc_deac_2"/>
    <property type="match status" value="1"/>
</dbReference>
<evidence type="ECO:0000256" key="1">
    <source>
        <dbReference type="SAM" id="Phobius"/>
    </source>
</evidence>
<accession>A0ABR9AX82</accession>
<dbReference type="Proteomes" id="UP000634529">
    <property type="component" value="Unassembled WGS sequence"/>
</dbReference>
<comment type="caution">
    <text evidence="2">The sequence shown here is derived from an EMBL/GenBank/DDBJ whole genome shotgun (WGS) entry which is preliminary data.</text>
</comment>
<dbReference type="Gene3D" id="3.20.20.370">
    <property type="entry name" value="Glycoside hydrolase/deacetylase"/>
    <property type="match status" value="1"/>
</dbReference>
<keyword evidence="1" id="KW-0812">Transmembrane</keyword>
<dbReference type="PANTHER" id="PTHR30105:SF2">
    <property type="entry name" value="DIVERGENT POLYSACCHARIDE DEACETYLASE SUPERFAMILY"/>
    <property type="match status" value="1"/>
</dbReference>
<feature type="transmembrane region" description="Helical" evidence="1">
    <location>
        <begin position="16"/>
        <end position="34"/>
    </location>
</feature>
<reference evidence="2 3" key="1">
    <citation type="submission" date="2020-09" db="EMBL/GenBank/DDBJ databases">
        <title>Paenibacillus sp. CAU 1523 isolated from sand of Haeundae Beach.</title>
        <authorList>
            <person name="Kim W."/>
        </authorList>
    </citation>
    <scope>NUCLEOTIDE SEQUENCE [LARGE SCALE GENOMIC DNA]</scope>
    <source>
        <strain evidence="2 3">CAU 1523</strain>
    </source>
</reference>
<name>A0ABR9AX82_9BACL</name>
<dbReference type="CDD" id="cd10936">
    <property type="entry name" value="CE4_DAC2"/>
    <property type="match status" value="1"/>
</dbReference>
<organism evidence="2 3">
    <name type="scientific">Paenibacillus arenosi</name>
    <dbReference type="NCBI Taxonomy" id="2774142"/>
    <lineage>
        <taxon>Bacteria</taxon>
        <taxon>Bacillati</taxon>
        <taxon>Bacillota</taxon>
        <taxon>Bacilli</taxon>
        <taxon>Bacillales</taxon>
        <taxon>Paenibacillaceae</taxon>
        <taxon>Paenibacillus</taxon>
    </lineage>
</organism>
<keyword evidence="3" id="KW-1185">Reference proteome</keyword>
<keyword evidence="1" id="KW-1133">Transmembrane helix</keyword>
<protein>
    <submittedName>
        <fullName evidence="2">Divergent polysaccharide deacetylase family protein</fullName>
    </submittedName>
</protein>
<evidence type="ECO:0000313" key="2">
    <source>
        <dbReference type="EMBL" id="MBD8498720.1"/>
    </source>
</evidence>
<gene>
    <name evidence="2" type="ORF">IFO66_10460</name>
</gene>